<evidence type="ECO:0000313" key="2">
    <source>
        <dbReference type="EMBL" id="ABM79183.1"/>
    </source>
</evidence>
<dbReference type="STRING" id="59922.P9303_24521"/>
<keyword evidence="1" id="KW-0812">Transmembrane</keyword>
<dbReference type="AlphaFoldDB" id="A2CCH3"/>
<dbReference type="EMBL" id="CP000554">
    <property type="protein sequence ID" value="ABM79183.1"/>
    <property type="molecule type" value="Genomic_DNA"/>
</dbReference>
<evidence type="ECO:0000256" key="1">
    <source>
        <dbReference type="SAM" id="Phobius"/>
    </source>
</evidence>
<keyword evidence="1" id="KW-0472">Membrane</keyword>
<gene>
    <name evidence="2" type="ordered locus">P9303_24521</name>
</gene>
<feature type="transmembrane region" description="Helical" evidence="1">
    <location>
        <begin position="32"/>
        <end position="55"/>
    </location>
</feature>
<sequence length="57" mass="5981">MSDKQPKSAPSEVEVNTSGDYLGGWGQFGNSFVFWVSAVVLAACVGVLVFSISLLQG</sequence>
<organism evidence="2 3">
    <name type="scientific">Prochlorococcus marinus (strain MIT 9303)</name>
    <dbReference type="NCBI Taxonomy" id="59922"/>
    <lineage>
        <taxon>Bacteria</taxon>
        <taxon>Bacillati</taxon>
        <taxon>Cyanobacteriota</taxon>
        <taxon>Cyanophyceae</taxon>
        <taxon>Synechococcales</taxon>
        <taxon>Prochlorococcaceae</taxon>
        <taxon>Prochlorococcus</taxon>
    </lineage>
</organism>
<dbReference type="HOGENOM" id="CLU_2993130_0_0_3"/>
<proteinExistence type="predicted"/>
<evidence type="ECO:0000313" key="3">
    <source>
        <dbReference type="Proteomes" id="UP000002274"/>
    </source>
</evidence>
<dbReference type="RefSeq" id="WP_011827037.1">
    <property type="nucleotide sequence ID" value="NC_008820.1"/>
</dbReference>
<dbReference type="Proteomes" id="UP000002274">
    <property type="component" value="Chromosome"/>
</dbReference>
<protein>
    <submittedName>
        <fullName evidence="2">Uncharacterized protein</fullName>
    </submittedName>
</protein>
<name>A2CCH3_PROM3</name>
<keyword evidence="1" id="KW-1133">Transmembrane helix</keyword>
<reference evidence="2 3" key="1">
    <citation type="journal article" date="2007" name="PLoS Genet.">
        <title>Patterns and implications of gene gain and loss in the evolution of Prochlorococcus.</title>
        <authorList>
            <person name="Kettler G.C."/>
            <person name="Martiny A.C."/>
            <person name="Huang K."/>
            <person name="Zucker J."/>
            <person name="Coleman M.L."/>
            <person name="Rodrigue S."/>
            <person name="Chen F."/>
            <person name="Lapidus A."/>
            <person name="Ferriera S."/>
            <person name="Johnson J."/>
            <person name="Steglich C."/>
            <person name="Church G.M."/>
            <person name="Richardson P."/>
            <person name="Chisholm S.W."/>
        </authorList>
    </citation>
    <scope>NUCLEOTIDE SEQUENCE [LARGE SCALE GENOMIC DNA]</scope>
    <source>
        <strain evidence="2 3">MIT 9303</strain>
    </source>
</reference>
<accession>A2CCH3</accession>
<dbReference type="KEGG" id="pmf:P9303_24521"/>